<feature type="domain" description="Exonuclease" evidence="5">
    <location>
        <begin position="45"/>
        <end position="222"/>
    </location>
</feature>
<comment type="similarity">
    <text evidence="1">Belongs to the oligoribonuclease family.</text>
</comment>
<dbReference type="SMART" id="SM00479">
    <property type="entry name" value="EXOIII"/>
    <property type="match status" value="1"/>
</dbReference>
<dbReference type="InterPro" id="IPR012337">
    <property type="entry name" value="RNaseH-like_sf"/>
</dbReference>
<organism evidence="6 7">
    <name type="scientific">Dactylellina haptotyla (strain CBS 200.50)</name>
    <name type="common">Nematode-trapping fungus</name>
    <name type="synonym">Monacrosporium haptotylum</name>
    <dbReference type="NCBI Taxonomy" id="1284197"/>
    <lineage>
        <taxon>Eukaryota</taxon>
        <taxon>Fungi</taxon>
        <taxon>Dikarya</taxon>
        <taxon>Ascomycota</taxon>
        <taxon>Pezizomycotina</taxon>
        <taxon>Orbiliomycetes</taxon>
        <taxon>Orbiliales</taxon>
        <taxon>Orbiliaceae</taxon>
        <taxon>Dactylellina</taxon>
    </lineage>
</organism>
<dbReference type="Gene3D" id="3.30.420.10">
    <property type="entry name" value="Ribonuclease H-like superfamily/Ribonuclease H"/>
    <property type="match status" value="1"/>
</dbReference>
<dbReference type="AlphaFoldDB" id="S8AEM6"/>
<name>S8AEM6_DACHA</name>
<evidence type="ECO:0000256" key="1">
    <source>
        <dbReference type="ARBA" id="ARBA00009921"/>
    </source>
</evidence>
<dbReference type="InterPro" id="IPR013520">
    <property type="entry name" value="Ribonucl_H"/>
</dbReference>
<reference evidence="6 7" key="1">
    <citation type="journal article" date="2013" name="PLoS Genet.">
        <title>Genomic mechanisms accounting for the adaptation to parasitism in nematode-trapping fungi.</title>
        <authorList>
            <person name="Meerupati T."/>
            <person name="Andersson K.M."/>
            <person name="Friman E."/>
            <person name="Kumar D."/>
            <person name="Tunlid A."/>
            <person name="Ahren D."/>
        </authorList>
    </citation>
    <scope>NUCLEOTIDE SEQUENCE [LARGE SCALE GENOMIC DNA]</scope>
    <source>
        <strain evidence="6 7">CBS 200.50</strain>
    </source>
</reference>
<dbReference type="HOGENOM" id="CLU_064761_3_1_1"/>
<gene>
    <name evidence="6" type="ORF">H072_4598</name>
</gene>
<evidence type="ECO:0000256" key="2">
    <source>
        <dbReference type="ARBA" id="ARBA00022722"/>
    </source>
</evidence>
<dbReference type="eggNOG" id="KOG3242">
    <property type="taxonomic scope" value="Eukaryota"/>
</dbReference>
<evidence type="ECO:0000313" key="6">
    <source>
        <dbReference type="EMBL" id="EPS41505.1"/>
    </source>
</evidence>
<evidence type="ECO:0000256" key="4">
    <source>
        <dbReference type="ARBA" id="ARBA00022839"/>
    </source>
</evidence>
<keyword evidence="7" id="KW-1185">Reference proteome</keyword>
<dbReference type="GO" id="GO:0003676">
    <property type="term" value="F:nucleic acid binding"/>
    <property type="evidence" value="ECO:0007669"/>
    <property type="project" value="InterPro"/>
</dbReference>
<dbReference type="SUPFAM" id="SSF53098">
    <property type="entry name" value="Ribonuclease H-like"/>
    <property type="match status" value="1"/>
</dbReference>
<dbReference type="STRING" id="1284197.S8AEM6"/>
<dbReference type="OrthoDB" id="270189at2759"/>
<dbReference type="CDD" id="cd06135">
    <property type="entry name" value="Orn"/>
    <property type="match status" value="1"/>
</dbReference>
<protein>
    <recommendedName>
        <fullName evidence="5">Exonuclease domain-containing protein</fullName>
    </recommendedName>
</protein>
<dbReference type="Proteomes" id="UP000015100">
    <property type="component" value="Unassembled WGS sequence"/>
</dbReference>
<proteinExistence type="inferred from homology"/>
<accession>S8AEM6</accession>
<dbReference type="EMBL" id="AQGS01000239">
    <property type="protein sequence ID" value="EPS41505.1"/>
    <property type="molecule type" value="Genomic_DNA"/>
</dbReference>
<comment type="caution">
    <text evidence="6">The sequence shown here is derived from an EMBL/GenBank/DDBJ whole genome shotgun (WGS) entry which is preliminary data.</text>
</comment>
<dbReference type="NCBIfam" id="NF003765">
    <property type="entry name" value="PRK05359.1"/>
    <property type="match status" value="1"/>
</dbReference>
<dbReference type="GO" id="GO:0005739">
    <property type="term" value="C:mitochondrion"/>
    <property type="evidence" value="ECO:0007669"/>
    <property type="project" value="TreeGrafter"/>
</dbReference>
<dbReference type="InterPro" id="IPR036397">
    <property type="entry name" value="RNaseH_sf"/>
</dbReference>
<dbReference type="PANTHER" id="PTHR11046">
    <property type="entry name" value="OLIGORIBONUCLEASE, MITOCHONDRIAL"/>
    <property type="match status" value="1"/>
</dbReference>
<dbReference type="GO" id="GO:0000175">
    <property type="term" value="F:3'-5'-RNA exonuclease activity"/>
    <property type="evidence" value="ECO:0007669"/>
    <property type="project" value="InterPro"/>
</dbReference>
<sequence>MSAEDTSIPPVDVQATIAGVQVAVQQPEPLELEATPKGSLTSDHPLVWIDCEMTGLNPPHDKLLQVACFITDAQLKLLDTTGFETVISRPKSLLDGMDQWCIDTHGRNGLTARVLETDVTVEDASTALLEYIKQYVPIPRTAIMCGNSIHFDKVFLSLEMPEVVKYLHYRIGDVSSIKEFAKRWCNNDFLIDLPPKKYTHEAKQDILESIEEARYYRRVLFRRRDN</sequence>
<keyword evidence="2" id="KW-0540">Nuclease</keyword>
<dbReference type="Pfam" id="PF00929">
    <property type="entry name" value="RNase_T"/>
    <property type="match status" value="1"/>
</dbReference>
<dbReference type="PANTHER" id="PTHR11046:SF0">
    <property type="entry name" value="OLIGORIBONUCLEASE, MITOCHONDRIAL"/>
    <property type="match status" value="1"/>
</dbReference>
<evidence type="ECO:0000256" key="3">
    <source>
        <dbReference type="ARBA" id="ARBA00022801"/>
    </source>
</evidence>
<evidence type="ECO:0000313" key="7">
    <source>
        <dbReference type="Proteomes" id="UP000015100"/>
    </source>
</evidence>
<keyword evidence="4" id="KW-0269">Exonuclease</keyword>
<dbReference type="OMA" id="AFFHYRN"/>
<dbReference type="InterPro" id="IPR022894">
    <property type="entry name" value="Oligoribonuclease"/>
</dbReference>
<keyword evidence="3" id="KW-0378">Hydrolase</keyword>
<evidence type="ECO:0000259" key="5">
    <source>
        <dbReference type="SMART" id="SM00479"/>
    </source>
</evidence>
<reference evidence="7" key="2">
    <citation type="submission" date="2013-04" db="EMBL/GenBank/DDBJ databases">
        <title>Genomic mechanisms accounting for the adaptation to parasitism in nematode-trapping fungi.</title>
        <authorList>
            <person name="Ahren D.G."/>
        </authorList>
    </citation>
    <scope>NUCLEOTIDE SEQUENCE [LARGE SCALE GENOMIC DNA]</scope>
    <source>
        <strain evidence="7">CBS 200.50</strain>
    </source>
</reference>
<dbReference type="FunFam" id="3.30.420.10:FF:000003">
    <property type="entry name" value="Oligoribonuclease"/>
    <property type="match status" value="1"/>
</dbReference>